<dbReference type="OrthoDB" id="5296765at2"/>
<evidence type="ECO:0000256" key="5">
    <source>
        <dbReference type="SAM" id="MobiDB-lite"/>
    </source>
</evidence>
<keyword evidence="8" id="KW-1185">Reference proteome</keyword>
<name>A0A4Q7M4Q3_9MICO</name>
<keyword evidence="3" id="KW-0547">Nucleotide-binding</keyword>
<evidence type="ECO:0000256" key="3">
    <source>
        <dbReference type="ARBA" id="ARBA00022741"/>
    </source>
</evidence>
<dbReference type="Pfam" id="PF00005">
    <property type="entry name" value="ABC_tran"/>
    <property type="match status" value="1"/>
</dbReference>
<dbReference type="InterPro" id="IPR003439">
    <property type="entry name" value="ABC_transporter-like_ATP-bd"/>
</dbReference>
<dbReference type="GO" id="GO:0016887">
    <property type="term" value="F:ATP hydrolysis activity"/>
    <property type="evidence" value="ECO:0007669"/>
    <property type="project" value="InterPro"/>
</dbReference>
<organism evidence="7 8">
    <name type="scientific">Xylanimonas ulmi</name>
    <dbReference type="NCBI Taxonomy" id="228973"/>
    <lineage>
        <taxon>Bacteria</taxon>
        <taxon>Bacillati</taxon>
        <taxon>Actinomycetota</taxon>
        <taxon>Actinomycetes</taxon>
        <taxon>Micrococcales</taxon>
        <taxon>Promicromonosporaceae</taxon>
        <taxon>Xylanimonas</taxon>
    </lineage>
</organism>
<dbReference type="InterPro" id="IPR027417">
    <property type="entry name" value="P-loop_NTPase"/>
</dbReference>
<dbReference type="InterPro" id="IPR003593">
    <property type="entry name" value="AAA+_ATPase"/>
</dbReference>
<dbReference type="PROSITE" id="PS50893">
    <property type="entry name" value="ABC_TRANSPORTER_2"/>
    <property type="match status" value="1"/>
</dbReference>
<dbReference type="EMBL" id="SGWX01000001">
    <property type="protein sequence ID" value="RZS62584.1"/>
    <property type="molecule type" value="Genomic_DNA"/>
</dbReference>
<dbReference type="InterPro" id="IPR050153">
    <property type="entry name" value="Metal_Ion_Import_ABC"/>
</dbReference>
<evidence type="ECO:0000313" key="7">
    <source>
        <dbReference type="EMBL" id="RZS62584.1"/>
    </source>
</evidence>
<feature type="domain" description="ABC transporter" evidence="6">
    <location>
        <begin position="28"/>
        <end position="252"/>
    </location>
</feature>
<comment type="similarity">
    <text evidence="1">Belongs to the ABC transporter superfamily.</text>
</comment>
<keyword evidence="4 7" id="KW-0067">ATP-binding</keyword>
<dbReference type="PANTHER" id="PTHR42734:SF6">
    <property type="entry name" value="MOLYBDATE IMPORT ATP-BINDING PROTEIN MOLC"/>
    <property type="match status" value="1"/>
</dbReference>
<proteinExistence type="inferred from homology"/>
<gene>
    <name evidence="7" type="ORF">EV386_2924</name>
</gene>
<reference evidence="7 8" key="1">
    <citation type="submission" date="2019-02" db="EMBL/GenBank/DDBJ databases">
        <title>Sequencing the genomes of 1000 actinobacteria strains.</title>
        <authorList>
            <person name="Klenk H.-P."/>
        </authorList>
    </citation>
    <scope>NUCLEOTIDE SEQUENCE [LARGE SCALE GENOMIC DNA]</scope>
    <source>
        <strain evidence="7 8">DSM 16932</strain>
    </source>
</reference>
<feature type="region of interest" description="Disordered" evidence="5">
    <location>
        <begin position="1"/>
        <end position="26"/>
    </location>
</feature>
<dbReference type="Proteomes" id="UP000293852">
    <property type="component" value="Unassembled WGS sequence"/>
</dbReference>
<evidence type="ECO:0000259" key="6">
    <source>
        <dbReference type="PROSITE" id="PS50893"/>
    </source>
</evidence>
<evidence type="ECO:0000256" key="1">
    <source>
        <dbReference type="ARBA" id="ARBA00005417"/>
    </source>
</evidence>
<evidence type="ECO:0000313" key="8">
    <source>
        <dbReference type="Proteomes" id="UP000293852"/>
    </source>
</evidence>
<dbReference type="GO" id="GO:0005524">
    <property type="term" value="F:ATP binding"/>
    <property type="evidence" value="ECO:0007669"/>
    <property type="project" value="UniProtKB-KW"/>
</dbReference>
<sequence>MSEALVTRRAPTAPVTASSGSTTEEPALRLRGLGHRYGSKDWLFRGVDLDVPARGITSILGPNGQGKSTLLRCIAGLQKPIEGTVERSGRIGYVPQATGTGAFAYTVFDMVLMGRAHAVSPFASPSRADRGIATAALERVGAADLADAAFGELSGGQRQLVLIARALTSECRLIILDEPVSALDLRNQAVVLGLLRQLAAEGTGVLLTTHHPDHVLHLGGDVVVMQAPDDVRHGPVSDLVTNDVLTALYGIGVRSAVVDDAGTPRTVLFTRWEETTA</sequence>
<protein>
    <submittedName>
        <fullName evidence="7">Iron complex transport system ATP-binding protein</fullName>
    </submittedName>
</protein>
<dbReference type="SMART" id="SM00382">
    <property type="entry name" value="AAA"/>
    <property type="match status" value="1"/>
</dbReference>
<feature type="compositionally biased region" description="Polar residues" evidence="5">
    <location>
        <begin position="15"/>
        <end position="24"/>
    </location>
</feature>
<dbReference type="RefSeq" id="WP_130416061.1">
    <property type="nucleotide sequence ID" value="NZ_SGWX01000001.1"/>
</dbReference>
<evidence type="ECO:0000256" key="4">
    <source>
        <dbReference type="ARBA" id="ARBA00022840"/>
    </source>
</evidence>
<dbReference type="PANTHER" id="PTHR42734">
    <property type="entry name" value="METAL TRANSPORT SYSTEM ATP-BINDING PROTEIN TM_0124-RELATED"/>
    <property type="match status" value="1"/>
</dbReference>
<comment type="caution">
    <text evidence="7">The sequence shown here is derived from an EMBL/GenBank/DDBJ whole genome shotgun (WGS) entry which is preliminary data.</text>
</comment>
<dbReference type="InterPro" id="IPR017871">
    <property type="entry name" value="ABC_transporter-like_CS"/>
</dbReference>
<evidence type="ECO:0000256" key="2">
    <source>
        <dbReference type="ARBA" id="ARBA00022448"/>
    </source>
</evidence>
<dbReference type="AlphaFoldDB" id="A0A4Q7M4Q3"/>
<accession>A0A4Q7M4Q3</accession>
<dbReference type="Gene3D" id="3.40.50.300">
    <property type="entry name" value="P-loop containing nucleotide triphosphate hydrolases"/>
    <property type="match status" value="1"/>
</dbReference>
<dbReference type="SUPFAM" id="SSF52540">
    <property type="entry name" value="P-loop containing nucleoside triphosphate hydrolases"/>
    <property type="match status" value="1"/>
</dbReference>
<keyword evidence="2" id="KW-0813">Transport</keyword>
<dbReference type="PROSITE" id="PS00211">
    <property type="entry name" value="ABC_TRANSPORTER_1"/>
    <property type="match status" value="1"/>
</dbReference>